<accession>A0ABV2KKA0</accession>
<gene>
    <name evidence="1" type="ORF">ABID44_001839</name>
</gene>
<dbReference type="RefSeq" id="WP_354151391.1">
    <property type="nucleotide sequence ID" value="NZ_JBEPMN010000005.1"/>
</dbReference>
<dbReference type="Proteomes" id="UP001549143">
    <property type="component" value="Unassembled WGS sequence"/>
</dbReference>
<reference evidence="1 2" key="1">
    <citation type="submission" date="2024-06" db="EMBL/GenBank/DDBJ databases">
        <title>Genomic Encyclopedia of Type Strains, Phase IV (KMG-IV): sequencing the most valuable type-strain genomes for metagenomic binning, comparative biology and taxonomic classification.</title>
        <authorList>
            <person name="Goeker M."/>
        </authorList>
    </citation>
    <scope>NUCLEOTIDE SEQUENCE [LARGE SCALE GENOMIC DNA]</scope>
    <source>
        <strain evidence="1 2">DSM 19730</strain>
    </source>
</reference>
<evidence type="ECO:0000313" key="2">
    <source>
        <dbReference type="Proteomes" id="UP001549143"/>
    </source>
</evidence>
<proteinExistence type="predicted"/>
<dbReference type="EMBL" id="JBEPMN010000005">
    <property type="protein sequence ID" value="MET3661513.1"/>
    <property type="molecule type" value="Genomic_DNA"/>
</dbReference>
<protein>
    <submittedName>
        <fullName evidence="1">Uncharacterized protein</fullName>
    </submittedName>
</protein>
<comment type="caution">
    <text evidence="1">The sequence shown here is derived from an EMBL/GenBank/DDBJ whole genome shotgun (WGS) entry which is preliminary data.</text>
</comment>
<keyword evidence="2" id="KW-1185">Reference proteome</keyword>
<sequence length="98" mass="10842">MLDQNARASFMRPVGRLAFQTAIFARHLAARFLSNASLTITIHEDGDEIRRNQRAFLLPTFALKRPPLALFGILVRTGRAGLKGSNVAGWRLARPGTI</sequence>
<evidence type="ECO:0000313" key="1">
    <source>
        <dbReference type="EMBL" id="MET3661513.1"/>
    </source>
</evidence>
<name>A0ABV2KKA0_9HYPH</name>
<organism evidence="1 2">
    <name type="scientific">Aquamicrobium ahrensii</name>
    <dbReference type="NCBI Taxonomy" id="469551"/>
    <lineage>
        <taxon>Bacteria</taxon>
        <taxon>Pseudomonadati</taxon>
        <taxon>Pseudomonadota</taxon>
        <taxon>Alphaproteobacteria</taxon>
        <taxon>Hyphomicrobiales</taxon>
        <taxon>Phyllobacteriaceae</taxon>
        <taxon>Aquamicrobium</taxon>
    </lineage>
</organism>